<reference evidence="1 2" key="1">
    <citation type="submission" date="2020-08" db="EMBL/GenBank/DDBJ databases">
        <title>Genomic Encyclopedia of Type Strains, Phase IV (KMG-IV): sequencing the most valuable type-strain genomes for metagenomic binning, comparative biology and taxonomic classification.</title>
        <authorList>
            <person name="Goeker M."/>
        </authorList>
    </citation>
    <scope>NUCLEOTIDE SEQUENCE [LARGE SCALE GENOMIC DNA]</scope>
    <source>
        <strain evidence="1 2">DSM 29854</strain>
    </source>
</reference>
<name>A0A839GGC9_9BACT</name>
<dbReference type="RefSeq" id="WP_182511358.1">
    <property type="nucleotide sequence ID" value="NZ_JACJIQ010000001.1"/>
</dbReference>
<evidence type="ECO:0000313" key="2">
    <source>
        <dbReference type="Proteomes" id="UP000563094"/>
    </source>
</evidence>
<dbReference type="AlphaFoldDB" id="A0A839GGC9"/>
<comment type="caution">
    <text evidence="1">The sequence shown here is derived from an EMBL/GenBank/DDBJ whole genome shotgun (WGS) entry which is preliminary data.</text>
</comment>
<evidence type="ECO:0000313" key="1">
    <source>
        <dbReference type="EMBL" id="MBA9075709.1"/>
    </source>
</evidence>
<proteinExistence type="predicted"/>
<protein>
    <submittedName>
        <fullName evidence="1">CRISPR-associated protein Csh1</fullName>
    </submittedName>
</protein>
<dbReference type="EMBL" id="JACJIQ010000001">
    <property type="protein sequence ID" value="MBA9075709.1"/>
    <property type="molecule type" value="Genomic_DNA"/>
</dbReference>
<keyword evidence="2" id="KW-1185">Reference proteome</keyword>
<sequence>MIKEITEFVKELPPEFKSLGAKPKDGLHILLKIQESKEGGITVENDKAEYEYYLKKKRETISPFLKHCIILQELSWTLDFEIKPYYQKCFDLPEKGILSISPYCFSTKRKSLKDGTKYDKDKRKINERVERYFANTKKLITDIKSDEYRKALLNYLSNWSSFENFLLTIPEFADMGEEEHVILYLDLPIGTYDGAYSQYLNSYIFNNKKRFYGEGEELGVSNFFNGFNEDKPFLKHCTSPFDYSGLINKNTAKELKEFKDLLKQETLPNPLPVFVFGDELQDEAIRVFKTSAEDGVRIGYQAIIEKLYKEHKDELGNYYLLFYDQRKGEIKDFDFISKFEYELKDEEGEAWEIRDWFSIDYKRNLENVFDIQHTIIDAVFGKSIVEKTKTGIYYRYFGDIESKSVSILVLAQSYRQAFYDFIYKSKRQAVTQHTFNHILQTSVLEDVRLDEIKNNHHSHERNIRQKLNIWFSLSEKFNLHQNKAKETMASKLQEHRAFMRALAKGEASIQTDDQYAFAVGQVIYYLLSKSRTADRSYKRLEPFLQQVHAAELNKAIARLFDTYKHETFSNKFRNPFAEVMDYETKKNLRDIMPSMLAGIFSKNELFSDKEYQEVAVQVEEEESIA</sequence>
<gene>
    <name evidence="1" type="ORF">FHS90_000406</name>
</gene>
<dbReference type="Proteomes" id="UP000563094">
    <property type="component" value="Unassembled WGS sequence"/>
</dbReference>
<organism evidence="1 2">
    <name type="scientific">Rufibacter quisquiliarum</name>
    <dbReference type="NCBI Taxonomy" id="1549639"/>
    <lineage>
        <taxon>Bacteria</taxon>
        <taxon>Pseudomonadati</taxon>
        <taxon>Bacteroidota</taxon>
        <taxon>Cytophagia</taxon>
        <taxon>Cytophagales</taxon>
        <taxon>Hymenobacteraceae</taxon>
        <taxon>Rufibacter</taxon>
    </lineage>
</organism>
<accession>A0A839GGC9</accession>